<dbReference type="Proteomes" id="UP000515369">
    <property type="component" value="Chromosome"/>
</dbReference>
<evidence type="ECO:0000313" key="3">
    <source>
        <dbReference type="Proteomes" id="UP000515369"/>
    </source>
</evidence>
<evidence type="ECO:0000313" key="2">
    <source>
        <dbReference type="EMBL" id="QMW04330.1"/>
    </source>
</evidence>
<dbReference type="EMBL" id="CP059732">
    <property type="protein sequence ID" value="QMW04330.1"/>
    <property type="molecule type" value="Genomic_DNA"/>
</dbReference>
<gene>
    <name evidence="2" type="ORF">H3H32_05115</name>
</gene>
<evidence type="ECO:0000256" key="1">
    <source>
        <dbReference type="SAM" id="Phobius"/>
    </source>
</evidence>
<sequence>MNKLLYPLFYLFFCGISLISFEGCTTYTPKWKGDILSNYKRYPILNIPNAHYEKRFRIAPALIINYGIFPIAGYAVAKSTKFTEPGYGLAIGFGVGSLLSVPFVMKQSKTYVPFDNVEKWTSKNAKFYGNYGLNGKGIFFALKKDYRYAGESGDKETDLWFVHNNAWKDYEFSSSMEVQLFYNAFPDRDPTQYIRDIQGKFSPYISALYPVDVIEKLEKVYPLNLHTKQLRTDYEKKRLDEATSRASAAFLVSSWLLSGNTPEYTKSAASYIVDHCFTTEKADNFNEEIYQSSVIYKCKNRSTNTSTQLPSFTLTLTKKQGKKPEEYNLYNPKQKKNFNSDEFLELIKLRAKICGCDYKKELGESLNKNYIEVGQQIRQLEDPNVSLFQKILGANRINDLKRKQTALYSVMNDLN</sequence>
<feature type="transmembrane region" description="Helical" evidence="1">
    <location>
        <begin position="86"/>
        <end position="105"/>
    </location>
</feature>
<keyword evidence="1" id="KW-0812">Transmembrane</keyword>
<accession>A0A7G5GZN8</accession>
<keyword evidence="1" id="KW-1133">Transmembrane helix</keyword>
<name>A0A7G5GZN8_9BACT</name>
<protein>
    <submittedName>
        <fullName evidence="2">Uncharacterized protein</fullName>
    </submittedName>
</protein>
<keyword evidence="3" id="KW-1185">Reference proteome</keyword>
<reference evidence="2 3" key="1">
    <citation type="submission" date="2020-07" db="EMBL/GenBank/DDBJ databases">
        <title>Spirosoma foliorum sp. nov., isolated from the leaves on the Nejang mountain Korea, Republic of.</title>
        <authorList>
            <person name="Ho H."/>
            <person name="Lee Y.-J."/>
            <person name="Nurcahyanto D.-A."/>
            <person name="Kim S.-G."/>
        </authorList>
    </citation>
    <scope>NUCLEOTIDE SEQUENCE [LARGE SCALE GENOMIC DNA]</scope>
    <source>
        <strain evidence="2 3">PL0136</strain>
    </source>
</reference>
<proteinExistence type="predicted"/>
<dbReference type="KEGG" id="sfol:H3H32_05115"/>
<feature type="transmembrane region" description="Helical" evidence="1">
    <location>
        <begin position="58"/>
        <end position="77"/>
    </location>
</feature>
<organism evidence="2 3">
    <name type="scientific">Spirosoma foliorum</name>
    <dbReference type="NCBI Taxonomy" id="2710596"/>
    <lineage>
        <taxon>Bacteria</taxon>
        <taxon>Pseudomonadati</taxon>
        <taxon>Bacteroidota</taxon>
        <taxon>Cytophagia</taxon>
        <taxon>Cytophagales</taxon>
        <taxon>Cytophagaceae</taxon>
        <taxon>Spirosoma</taxon>
    </lineage>
</organism>
<dbReference type="RefSeq" id="WP_182461584.1">
    <property type="nucleotide sequence ID" value="NZ_CP059732.1"/>
</dbReference>
<keyword evidence="1" id="KW-0472">Membrane</keyword>
<dbReference type="AlphaFoldDB" id="A0A7G5GZN8"/>